<dbReference type="KEGG" id="nkf:Nkreftii_002210"/>
<organism evidence="1 2">
    <name type="scientific">Candidatus Nitrospira kreftii</name>
    <dbReference type="NCBI Taxonomy" id="2652173"/>
    <lineage>
        <taxon>Bacteria</taxon>
        <taxon>Pseudomonadati</taxon>
        <taxon>Nitrospirota</taxon>
        <taxon>Nitrospiria</taxon>
        <taxon>Nitrospirales</taxon>
        <taxon>Nitrospiraceae</taxon>
        <taxon>Nitrospira</taxon>
    </lineage>
</organism>
<evidence type="ECO:0000313" key="1">
    <source>
        <dbReference type="EMBL" id="QPD04436.1"/>
    </source>
</evidence>
<protein>
    <submittedName>
        <fullName evidence="1">Uncharacterized protein</fullName>
    </submittedName>
</protein>
<gene>
    <name evidence="1" type="ORF">Nkreftii_002210</name>
</gene>
<name>A0A7S8FEP7_9BACT</name>
<evidence type="ECO:0000313" key="2">
    <source>
        <dbReference type="Proteomes" id="UP000593737"/>
    </source>
</evidence>
<dbReference type="EMBL" id="CP047423">
    <property type="protein sequence ID" value="QPD04436.1"/>
    <property type="molecule type" value="Genomic_DNA"/>
</dbReference>
<sequence length="154" mass="16911">MKKGSLFVRRDIPTAFLALLALSACQPMPTTTRNGDVRDVLISERPGTVVVEVKVGEEIRWTNAQAEPVRIVFMNRISSQISCRRNFCGYFTGGAEAFLKHNQSASLCFRNSGAVPYTVIVQSALSKERASRQELVQIDAPSKSLSVPQEPATP</sequence>
<dbReference type="Proteomes" id="UP000593737">
    <property type="component" value="Chromosome"/>
</dbReference>
<proteinExistence type="predicted"/>
<dbReference type="PROSITE" id="PS51257">
    <property type="entry name" value="PROKAR_LIPOPROTEIN"/>
    <property type="match status" value="1"/>
</dbReference>
<reference evidence="1 2" key="1">
    <citation type="journal article" date="2020" name="ISME J.">
        <title>Enrichment and physiological characterization of a novel comammox Nitrospira indicates ammonium inhibition of complete nitrification.</title>
        <authorList>
            <person name="Sakoula D."/>
            <person name="Koch H."/>
            <person name="Frank J."/>
            <person name="Jetten M.S.M."/>
            <person name="van Kessel M.A.H.J."/>
            <person name="Lucker S."/>
        </authorList>
    </citation>
    <scope>NUCLEOTIDE SEQUENCE [LARGE SCALE GENOMIC DNA]</scope>
    <source>
        <strain evidence="1">Comreactor17</strain>
    </source>
</reference>
<dbReference type="AlphaFoldDB" id="A0A7S8FEP7"/>
<accession>A0A7S8FEP7</accession>